<accession>A0A7J8YEB8</accession>
<proteinExistence type="predicted"/>
<feature type="non-terminal residue" evidence="1">
    <location>
        <position position="50"/>
    </location>
</feature>
<organism evidence="1 2">
    <name type="scientific">Gossypium aridum</name>
    <name type="common">American cotton</name>
    <name type="synonym">Erioxylum aridum</name>
    <dbReference type="NCBI Taxonomy" id="34290"/>
    <lineage>
        <taxon>Eukaryota</taxon>
        <taxon>Viridiplantae</taxon>
        <taxon>Streptophyta</taxon>
        <taxon>Embryophyta</taxon>
        <taxon>Tracheophyta</taxon>
        <taxon>Spermatophyta</taxon>
        <taxon>Magnoliopsida</taxon>
        <taxon>eudicotyledons</taxon>
        <taxon>Gunneridae</taxon>
        <taxon>Pentapetalae</taxon>
        <taxon>rosids</taxon>
        <taxon>malvids</taxon>
        <taxon>Malvales</taxon>
        <taxon>Malvaceae</taxon>
        <taxon>Malvoideae</taxon>
        <taxon>Gossypium</taxon>
    </lineage>
</organism>
<evidence type="ECO:0000313" key="2">
    <source>
        <dbReference type="Proteomes" id="UP000593577"/>
    </source>
</evidence>
<reference evidence="1 2" key="1">
    <citation type="journal article" date="2019" name="Genome Biol. Evol.">
        <title>Insights into the evolution of the New World diploid cottons (Gossypium, subgenus Houzingenia) based on genome sequencing.</title>
        <authorList>
            <person name="Grover C.E."/>
            <person name="Arick M.A. 2nd"/>
            <person name="Thrash A."/>
            <person name="Conover J.L."/>
            <person name="Sanders W.S."/>
            <person name="Peterson D.G."/>
            <person name="Frelichowski J.E."/>
            <person name="Scheffler J.A."/>
            <person name="Scheffler B.E."/>
            <person name="Wendel J.F."/>
        </authorList>
    </citation>
    <scope>NUCLEOTIDE SEQUENCE [LARGE SCALE GENOMIC DNA]</scope>
    <source>
        <strain evidence="1">185</strain>
        <tissue evidence="1">Leaf</tissue>
    </source>
</reference>
<dbReference type="EMBL" id="JABFAA010000012">
    <property type="protein sequence ID" value="MBA0697908.1"/>
    <property type="molecule type" value="Genomic_DNA"/>
</dbReference>
<dbReference type="AlphaFoldDB" id="A0A7J8YEB8"/>
<comment type="caution">
    <text evidence="1">The sequence shown here is derived from an EMBL/GenBank/DDBJ whole genome shotgun (WGS) entry which is preliminary data.</text>
</comment>
<evidence type="ECO:0000313" key="1">
    <source>
        <dbReference type="EMBL" id="MBA0697908.1"/>
    </source>
</evidence>
<protein>
    <submittedName>
        <fullName evidence="1">Uncharacterized protein</fullName>
    </submittedName>
</protein>
<sequence length="50" mass="5853">MALVVTRHQDDALHWSRSFKVVEENLCRDNYGDQPSSRQLEIPSCWSNFS</sequence>
<dbReference type="Proteomes" id="UP000593577">
    <property type="component" value="Unassembled WGS sequence"/>
</dbReference>
<gene>
    <name evidence="1" type="ORF">Goari_021427</name>
</gene>
<keyword evidence="2" id="KW-1185">Reference proteome</keyword>
<name>A0A7J8YEB8_GOSAI</name>